<dbReference type="UniPathway" id="UPA00118"/>
<sequence>MGKAALNEAARMVEVEWSDGGVSRFPYVWLRDNCQCPQCFNPDSLSRRVLMNDLDVNVSPVRVELQAKGSLLSVEWPQGHESQYDCHWLRERCFSPQALSERERDWQKRTQLWGAELAHNLPKADFPAILTDDRALHDFLVVLDSVGLVLVQNVPCDVGQVERLANRVAFLKPTSYGLEFEVVKKPKPNDLAYTTVKIGLHTDLNYYSYRPGVQMLHCIEQTRGEGGDNSLTDGINAAYQLKKENPDAFRLLTTLKVNFYCTGVDLYKFFFRQRRNVISLNDQGEVQSVSFSDQARDSILDLPADQVQPFYDALKAFDTIMYLPRNCLRFKMAAGEMIAFDNTRSLHGRSAYSLVDSTRHLQGGYFDWDEIYSRMRVLKVDLGIKDKVT</sequence>
<evidence type="ECO:0000256" key="4">
    <source>
        <dbReference type="ARBA" id="ARBA00008654"/>
    </source>
</evidence>
<keyword evidence="8" id="KW-0560">Oxidoreductase</keyword>
<comment type="cofactor">
    <cofactor evidence="1">
        <name>Fe(2+)</name>
        <dbReference type="ChEBI" id="CHEBI:29033"/>
    </cofactor>
</comment>
<dbReference type="FunFam" id="3.60.130.10:FF:000001">
    <property type="entry name" value="Trimethyllysine dioxygenase, mitochondrial"/>
    <property type="match status" value="1"/>
</dbReference>
<dbReference type="InterPro" id="IPR042098">
    <property type="entry name" value="TauD-like_sf"/>
</dbReference>
<dbReference type="CDD" id="cd00250">
    <property type="entry name" value="CAS_like"/>
    <property type="match status" value="1"/>
</dbReference>
<reference evidence="13" key="1">
    <citation type="submission" date="2025-08" db="UniProtKB">
        <authorList>
            <consortium name="RefSeq"/>
        </authorList>
    </citation>
    <scope>IDENTIFICATION</scope>
    <source>
        <tissue evidence="13">Gonad</tissue>
    </source>
</reference>
<evidence type="ECO:0000259" key="11">
    <source>
        <dbReference type="Pfam" id="PF06155"/>
    </source>
</evidence>
<dbReference type="FunFam" id="3.30.2020.30:FF:000002">
    <property type="entry name" value="Putative gamma-butyrobetaine dioxygenase"/>
    <property type="match status" value="1"/>
</dbReference>
<keyword evidence="5" id="KW-0479">Metal-binding</keyword>
<dbReference type="GO" id="GO:0046872">
    <property type="term" value="F:metal ion binding"/>
    <property type="evidence" value="ECO:0007669"/>
    <property type="project" value="UniProtKB-KW"/>
</dbReference>
<comment type="pathway">
    <text evidence="3">Amine and polyamine biosynthesis; carnitine biosynthesis.</text>
</comment>
<dbReference type="GO" id="GO:0005739">
    <property type="term" value="C:mitochondrion"/>
    <property type="evidence" value="ECO:0007669"/>
    <property type="project" value="TreeGrafter"/>
</dbReference>
<dbReference type="InterPro" id="IPR010376">
    <property type="entry name" value="GBBH-like_N"/>
</dbReference>
<dbReference type="Gene3D" id="3.60.130.10">
    <property type="entry name" value="Clavaminate synthase-like"/>
    <property type="match status" value="1"/>
</dbReference>
<keyword evidence="12" id="KW-1185">Reference proteome</keyword>
<evidence type="ECO:0000256" key="8">
    <source>
        <dbReference type="ARBA" id="ARBA00023002"/>
    </source>
</evidence>
<dbReference type="PANTHER" id="PTHR10696">
    <property type="entry name" value="GAMMA-BUTYROBETAINE HYDROXYLASE-RELATED"/>
    <property type="match status" value="1"/>
</dbReference>
<feature type="domain" description="Gamma-butyrobetaine hydroxylase-like N-terminal" evidence="11">
    <location>
        <begin position="6"/>
        <end position="64"/>
    </location>
</feature>
<keyword evidence="9" id="KW-0408">Iron</keyword>
<evidence type="ECO:0000259" key="10">
    <source>
        <dbReference type="Pfam" id="PF02668"/>
    </source>
</evidence>
<dbReference type="AlphaFoldDB" id="A0A6P4YR60"/>
<gene>
    <name evidence="13" type="primary">LOC109467591</name>
</gene>
<evidence type="ECO:0000256" key="1">
    <source>
        <dbReference type="ARBA" id="ARBA00001954"/>
    </source>
</evidence>
<dbReference type="Pfam" id="PF06155">
    <property type="entry name" value="GBBH-like_N"/>
    <property type="match status" value="1"/>
</dbReference>
<keyword evidence="6" id="KW-0124">Carnitine biosynthesis</keyword>
<comment type="similarity">
    <text evidence="4">Belongs to the gamma-BBH/TMLD family.</text>
</comment>
<evidence type="ECO:0000256" key="5">
    <source>
        <dbReference type="ARBA" id="ARBA00022723"/>
    </source>
</evidence>
<dbReference type="Pfam" id="PF02668">
    <property type="entry name" value="TauD"/>
    <property type="match status" value="1"/>
</dbReference>
<dbReference type="PANTHER" id="PTHR10696:SF33">
    <property type="entry name" value="GAMMA-BUTYROBETAINE DIOXYGENASE"/>
    <property type="match status" value="1"/>
</dbReference>
<dbReference type="OrthoDB" id="406634at2759"/>
<dbReference type="KEGG" id="bbel:109467591"/>
<dbReference type="SUPFAM" id="SSF51197">
    <property type="entry name" value="Clavaminate synthase-like"/>
    <property type="match status" value="1"/>
</dbReference>
<dbReference type="RefSeq" id="XP_019621167.1">
    <property type="nucleotide sequence ID" value="XM_019765608.1"/>
</dbReference>
<evidence type="ECO:0000313" key="12">
    <source>
        <dbReference type="Proteomes" id="UP000515135"/>
    </source>
</evidence>
<proteinExistence type="inferred from homology"/>
<dbReference type="InterPro" id="IPR038492">
    <property type="entry name" value="GBBH-like_N_sf"/>
</dbReference>
<dbReference type="Proteomes" id="UP000515135">
    <property type="component" value="Unplaced"/>
</dbReference>
<protein>
    <submittedName>
        <fullName evidence="13">Gamma-butyrobetaine dioxygenase-like</fullName>
    </submittedName>
</protein>
<accession>A0A6P4YR60</accession>
<dbReference type="InterPro" id="IPR050411">
    <property type="entry name" value="AlphaKG_dependent_hydroxylases"/>
</dbReference>
<keyword evidence="7" id="KW-0223">Dioxygenase</keyword>
<dbReference type="GO" id="GO:0045329">
    <property type="term" value="P:carnitine biosynthetic process"/>
    <property type="evidence" value="ECO:0007669"/>
    <property type="project" value="UniProtKB-UniPathway"/>
</dbReference>
<name>A0A6P4YR60_BRABE</name>
<dbReference type="Gene3D" id="3.30.2020.30">
    <property type="match status" value="1"/>
</dbReference>
<evidence type="ECO:0000256" key="6">
    <source>
        <dbReference type="ARBA" id="ARBA00022873"/>
    </source>
</evidence>
<feature type="domain" description="TauD/TfdA-like" evidence="10">
    <location>
        <begin position="110"/>
        <end position="365"/>
    </location>
</feature>
<dbReference type="GO" id="GO:0008336">
    <property type="term" value="F:gamma-butyrobetaine dioxygenase activity"/>
    <property type="evidence" value="ECO:0007669"/>
    <property type="project" value="TreeGrafter"/>
</dbReference>
<evidence type="ECO:0000256" key="2">
    <source>
        <dbReference type="ARBA" id="ARBA00001961"/>
    </source>
</evidence>
<evidence type="ECO:0000256" key="7">
    <source>
        <dbReference type="ARBA" id="ARBA00022964"/>
    </source>
</evidence>
<dbReference type="InterPro" id="IPR003819">
    <property type="entry name" value="TauD/TfdA-like"/>
</dbReference>
<evidence type="ECO:0000313" key="13">
    <source>
        <dbReference type="RefSeq" id="XP_019621167.1"/>
    </source>
</evidence>
<comment type="cofactor">
    <cofactor evidence="2">
        <name>L-ascorbate</name>
        <dbReference type="ChEBI" id="CHEBI:38290"/>
    </cofactor>
</comment>
<organism evidence="12 13">
    <name type="scientific">Branchiostoma belcheri</name>
    <name type="common">Amphioxus</name>
    <dbReference type="NCBI Taxonomy" id="7741"/>
    <lineage>
        <taxon>Eukaryota</taxon>
        <taxon>Metazoa</taxon>
        <taxon>Chordata</taxon>
        <taxon>Cephalochordata</taxon>
        <taxon>Leptocardii</taxon>
        <taxon>Amphioxiformes</taxon>
        <taxon>Branchiostomatidae</taxon>
        <taxon>Branchiostoma</taxon>
    </lineage>
</organism>
<dbReference type="GeneID" id="109467591"/>
<evidence type="ECO:0000256" key="3">
    <source>
        <dbReference type="ARBA" id="ARBA00005022"/>
    </source>
</evidence>
<evidence type="ECO:0000256" key="9">
    <source>
        <dbReference type="ARBA" id="ARBA00023004"/>
    </source>
</evidence>